<dbReference type="Gene3D" id="2.160.20.10">
    <property type="entry name" value="Single-stranded right-handed beta-helix, Pectin lyase-like"/>
    <property type="match status" value="1"/>
</dbReference>
<keyword evidence="4" id="KW-1185">Reference proteome</keyword>
<protein>
    <recommendedName>
        <fullName evidence="2">CBM6 domain-containing protein</fullName>
    </recommendedName>
</protein>
<keyword evidence="1" id="KW-0732">Signal</keyword>
<dbReference type="InterPro" id="IPR035992">
    <property type="entry name" value="Ricin_B-like_lectins"/>
</dbReference>
<dbReference type="Gene3D" id="2.60.120.260">
    <property type="entry name" value="Galactose-binding domain-like"/>
    <property type="match status" value="1"/>
</dbReference>
<reference evidence="3 4" key="1">
    <citation type="journal article" date="2022" name="IScience">
        <title>An ultrasensitive nanofiber-based assay for enzymatic hydrolysis and deep-sea microbial degradation of cellulose.</title>
        <authorList>
            <person name="Tsudome M."/>
            <person name="Tachioka M."/>
            <person name="Miyazaki M."/>
            <person name="Uchimura K."/>
            <person name="Tsuda M."/>
            <person name="Takaki Y."/>
            <person name="Deguchi S."/>
        </authorList>
    </citation>
    <scope>NUCLEOTIDE SEQUENCE [LARGE SCALE GENOMIC DNA]</scope>
    <source>
        <strain evidence="3 4">GE09</strain>
    </source>
</reference>
<organism evidence="3 4">
    <name type="scientific">Marinagarivorans cellulosilyticus</name>
    <dbReference type="NCBI Taxonomy" id="2721545"/>
    <lineage>
        <taxon>Bacteria</taxon>
        <taxon>Pseudomonadati</taxon>
        <taxon>Pseudomonadota</taxon>
        <taxon>Gammaproteobacteria</taxon>
        <taxon>Cellvibrionales</taxon>
        <taxon>Cellvibrionaceae</taxon>
        <taxon>Marinagarivorans</taxon>
    </lineage>
</organism>
<evidence type="ECO:0000313" key="4">
    <source>
        <dbReference type="Proteomes" id="UP001320119"/>
    </source>
</evidence>
<feature type="domain" description="CBM6" evidence="2">
    <location>
        <begin position="78"/>
        <end position="202"/>
    </location>
</feature>
<dbReference type="SUPFAM" id="SSF51126">
    <property type="entry name" value="Pectin lyase-like"/>
    <property type="match status" value="1"/>
</dbReference>
<dbReference type="PROSITE" id="PS51257">
    <property type="entry name" value="PROKAR_LIPOPROTEIN"/>
    <property type="match status" value="1"/>
</dbReference>
<accession>A0AAN2BIK3</accession>
<dbReference type="InterPro" id="IPR005084">
    <property type="entry name" value="CBM6"/>
</dbReference>
<dbReference type="PROSITE" id="PS51175">
    <property type="entry name" value="CBM6"/>
    <property type="match status" value="1"/>
</dbReference>
<dbReference type="RefSeq" id="WP_236985471.1">
    <property type="nucleotide sequence ID" value="NZ_AP023086.1"/>
</dbReference>
<dbReference type="GO" id="GO:0030246">
    <property type="term" value="F:carbohydrate binding"/>
    <property type="evidence" value="ECO:0007669"/>
    <property type="project" value="InterPro"/>
</dbReference>
<proteinExistence type="predicted"/>
<evidence type="ECO:0000259" key="2">
    <source>
        <dbReference type="PROSITE" id="PS51175"/>
    </source>
</evidence>
<dbReference type="Proteomes" id="UP001320119">
    <property type="component" value="Chromosome"/>
</dbReference>
<feature type="chain" id="PRO_5042853205" description="CBM6 domain-containing protein" evidence="1">
    <location>
        <begin position="19"/>
        <end position="715"/>
    </location>
</feature>
<dbReference type="Pfam" id="PF14200">
    <property type="entry name" value="RicinB_lectin_2"/>
    <property type="match status" value="2"/>
</dbReference>
<dbReference type="InterPro" id="IPR011050">
    <property type="entry name" value="Pectin_lyase_fold/virulence"/>
</dbReference>
<evidence type="ECO:0000256" key="1">
    <source>
        <dbReference type="SAM" id="SignalP"/>
    </source>
</evidence>
<name>A0AAN2BIK3_9GAMM</name>
<dbReference type="InterPro" id="IPR008979">
    <property type="entry name" value="Galactose-bd-like_sf"/>
</dbReference>
<evidence type="ECO:0000313" key="3">
    <source>
        <dbReference type="EMBL" id="BCD95959.1"/>
    </source>
</evidence>
<dbReference type="EMBL" id="AP023086">
    <property type="protein sequence ID" value="BCD95959.1"/>
    <property type="molecule type" value="Genomic_DNA"/>
</dbReference>
<dbReference type="InterPro" id="IPR000772">
    <property type="entry name" value="Ricin_B_lectin"/>
</dbReference>
<dbReference type="SUPFAM" id="SSF50370">
    <property type="entry name" value="Ricin B-like lectins"/>
    <property type="match status" value="1"/>
</dbReference>
<dbReference type="AlphaFoldDB" id="A0AAN2BIK3"/>
<dbReference type="Gene3D" id="2.80.10.50">
    <property type="match status" value="1"/>
</dbReference>
<dbReference type="Pfam" id="PF16990">
    <property type="entry name" value="CBM_35"/>
    <property type="match status" value="1"/>
</dbReference>
<gene>
    <name evidence="3" type="ORF">MARGE09_P0158</name>
</gene>
<sequence length="715" mass="75545">MFKKMVLLSIATSLAACTGDTTTSSVGTTSSVADSSSNTMSSIASSNVAVITSSSSLANIPSSSSIMIASSSSVNNDTTISIEEQGLGFCRFNGQIESAHAGFNGAGYVNTENMAGADISWEITSSGGQAEVQFTFANGGAGREANIEINGVNVGSVNFMADTWINWQTVSVNVNLRNGSNSIRLVSTSDQGLANIDAITVTGNAVAAAGCPLPAPEPIAVNESRWFALQNRTNNLVMAIQNNAESEGAALVQVARGDAQSQQFRFESTGDNYYRLIARHSGLALDLFEANTNDGADLVQWEANDRQNQEFQALNLQNGYIHLVNRLSAKALTPESNSPVAGSRITQYARSTDAAQQWELIDVGPYSNSQPSNSADCGAGTPDAIVTGGPGNYSVNGRNVGGNYYDAISRAIDSLNNNRSTQERVTVMPDGDIGDNWIDLPSNIIFEVCGTMNVGDVRGRGAVTAIGEQNVSIPHLKMTGSPYFGLHFAGMRNLHLGNIEIIFDRGAGALGIRFERDLAPSYDVQMDYIHVENTGNHGVETWNVDGLKIGTIIARNTAYAGLLLNNSRNAEVGLVDGENTGNGTGYATMRFANTNGRINGGWPTNIRVGKVVSRGGGRGIFCVSNSGGVVIDEIDLADNGNNSILIENCHNFTINGGTINGGGEFRIAARNEFPNTSDITVSNVRVSNTDVRESPCADNSSWDITVTGGRDNTCN</sequence>
<feature type="signal peptide" evidence="1">
    <location>
        <begin position="1"/>
        <end position="18"/>
    </location>
</feature>
<dbReference type="SUPFAM" id="SSF49785">
    <property type="entry name" value="Galactose-binding domain-like"/>
    <property type="match status" value="1"/>
</dbReference>
<dbReference type="CDD" id="cd00161">
    <property type="entry name" value="beta-trefoil_Ricin-like"/>
    <property type="match status" value="1"/>
</dbReference>
<dbReference type="KEGG" id="marq:MARGE09_P0158"/>
<dbReference type="InterPro" id="IPR012334">
    <property type="entry name" value="Pectin_lyas_fold"/>
</dbReference>